<dbReference type="Gene3D" id="3.40.570.10">
    <property type="entry name" value="Extracellular Endonuclease, subunit A"/>
    <property type="match status" value="2"/>
</dbReference>
<proteinExistence type="inferred from homology"/>
<accession>A0AAW2AWA5</accession>
<feature type="domain" description="ENPP1-3/EXOG-like endonuclease/phosphodiesterase" evidence="5">
    <location>
        <begin position="253"/>
        <end position="436"/>
    </location>
</feature>
<feature type="compositionally biased region" description="Polar residues" evidence="4">
    <location>
        <begin position="129"/>
        <end position="139"/>
    </location>
</feature>
<evidence type="ECO:0000259" key="6">
    <source>
        <dbReference type="SMART" id="SM00892"/>
    </source>
</evidence>
<evidence type="ECO:0000256" key="3">
    <source>
        <dbReference type="PIRSR" id="PIRSR640255-2"/>
    </source>
</evidence>
<gene>
    <name evidence="7" type="ORF">ABG768_018992</name>
</gene>
<evidence type="ECO:0000259" key="5">
    <source>
        <dbReference type="SMART" id="SM00477"/>
    </source>
</evidence>
<dbReference type="SUPFAM" id="SSF54060">
    <property type="entry name" value="His-Me finger endonucleases"/>
    <property type="match status" value="1"/>
</dbReference>
<feature type="binding site" evidence="3">
    <location>
        <position position="349"/>
    </location>
    <ligand>
        <name>Mg(2+)</name>
        <dbReference type="ChEBI" id="CHEBI:18420"/>
        <note>catalytic</note>
    </ligand>
</feature>
<dbReference type="Pfam" id="PF01223">
    <property type="entry name" value="Endonuclease_NS"/>
    <property type="match status" value="1"/>
</dbReference>
<dbReference type="SMART" id="SM00892">
    <property type="entry name" value="Endonuclease_NS"/>
    <property type="match status" value="1"/>
</dbReference>
<feature type="compositionally biased region" description="Polar residues" evidence="4">
    <location>
        <begin position="191"/>
        <end position="208"/>
    </location>
</feature>
<evidence type="ECO:0000256" key="4">
    <source>
        <dbReference type="SAM" id="MobiDB-lite"/>
    </source>
</evidence>
<evidence type="ECO:0008006" key="9">
    <source>
        <dbReference type="Google" id="ProtNLM"/>
    </source>
</evidence>
<comment type="caution">
    <text evidence="7">The sequence shown here is derived from an EMBL/GenBank/DDBJ whole genome shotgun (WGS) entry which is preliminary data.</text>
</comment>
<evidence type="ECO:0000313" key="8">
    <source>
        <dbReference type="Proteomes" id="UP001479290"/>
    </source>
</evidence>
<keyword evidence="8" id="KW-1185">Reference proteome</keyword>
<dbReference type="PANTHER" id="PTHR13966:SF5">
    <property type="entry name" value="ENDONUCLEASE G, MITOCHONDRIAL"/>
    <property type="match status" value="1"/>
</dbReference>
<keyword evidence="3" id="KW-0479">Metal-binding</keyword>
<dbReference type="PANTHER" id="PTHR13966">
    <property type="entry name" value="ENDONUCLEASE RELATED"/>
    <property type="match status" value="1"/>
</dbReference>
<dbReference type="GO" id="GO:0046872">
    <property type="term" value="F:metal ion binding"/>
    <property type="evidence" value="ECO:0007669"/>
    <property type="project" value="UniProtKB-KW"/>
</dbReference>
<dbReference type="InterPro" id="IPR040255">
    <property type="entry name" value="Non-specific_endonuclease"/>
</dbReference>
<evidence type="ECO:0000256" key="2">
    <source>
        <dbReference type="PIRSR" id="PIRSR640255-1"/>
    </source>
</evidence>
<dbReference type="GO" id="GO:0005743">
    <property type="term" value="C:mitochondrial inner membrane"/>
    <property type="evidence" value="ECO:0007669"/>
    <property type="project" value="TreeGrafter"/>
</dbReference>
<organism evidence="7 8">
    <name type="scientific">Culter alburnus</name>
    <name type="common">Topmouth culter</name>
    <dbReference type="NCBI Taxonomy" id="194366"/>
    <lineage>
        <taxon>Eukaryota</taxon>
        <taxon>Metazoa</taxon>
        <taxon>Chordata</taxon>
        <taxon>Craniata</taxon>
        <taxon>Vertebrata</taxon>
        <taxon>Euteleostomi</taxon>
        <taxon>Actinopterygii</taxon>
        <taxon>Neopterygii</taxon>
        <taxon>Teleostei</taxon>
        <taxon>Ostariophysi</taxon>
        <taxon>Cypriniformes</taxon>
        <taxon>Xenocyprididae</taxon>
        <taxon>Xenocypridinae</taxon>
        <taxon>Culter</taxon>
    </lineage>
</organism>
<feature type="compositionally biased region" description="Basic and acidic residues" evidence="4">
    <location>
        <begin position="156"/>
        <end position="168"/>
    </location>
</feature>
<evidence type="ECO:0000313" key="7">
    <source>
        <dbReference type="EMBL" id="KAK9977171.1"/>
    </source>
</evidence>
<dbReference type="InterPro" id="IPR001604">
    <property type="entry name" value="Endo_G_ENPP1-like_dom"/>
</dbReference>
<dbReference type="InterPro" id="IPR044929">
    <property type="entry name" value="DNA/RNA_non-sp_Endonuclease_sf"/>
</dbReference>
<dbReference type="GO" id="GO:0005634">
    <property type="term" value="C:nucleus"/>
    <property type="evidence" value="ECO:0007669"/>
    <property type="project" value="TreeGrafter"/>
</dbReference>
<reference evidence="7 8" key="1">
    <citation type="submission" date="2024-05" db="EMBL/GenBank/DDBJ databases">
        <title>A high-quality chromosomal-level genome assembly of Topmouth culter (Culter alburnus).</title>
        <authorList>
            <person name="Zhao H."/>
        </authorList>
    </citation>
    <scope>NUCLEOTIDE SEQUENCE [LARGE SCALE GENOMIC DNA]</scope>
    <source>
        <strain evidence="7">CATC2023</strain>
        <tissue evidence="7">Muscle</tissue>
    </source>
</reference>
<dbReference type="EMBL" id="JAWDJR010000003">
    <property type="protein sequence ID" value="KAK9977171.1"/>
    <property type="molecule type" value="Genomic_DNA"/>
</dbReference>
<dbReference type="GO" id="GO:0000014">
    <property type="term" value="F:single-stranded DNA endodeoxyribonuclease activity"/>
    <property type="evidence" value="ECO:0007669"/>
    <property type="project" value="TreeGrafter"/>
</dbReference>
<dbReference type="GO" id="GO:0004521">
    <property type="term" value="F:RNA endonuclease activity"/>
    <property type="evidence" value="ECO:0007669"/>
    <property type="project" value="TreeGrafter"/>
</dbReference>
<dbReference type="GO" id="GO:0003676">
    <property type="term" value="F:nucleic acid binding"/>
    <property type="evidence" value="ECO:0007669"/>
    <property type="project" value="InterPro"/>
</dbReference>
<evidence type="ECO:0000256" key="1">
    <source>
        <dbReference type="ARBA" id="ARBA00010052"/>
    </source>
</evidence>
<dbReference type="InterPro" id="IPR044925">
    <property type="entry name" value="His-Me_finger_sf"/>
</dbReference>
<dbReference type="GO" id="GO:0006309">
    <property type="term" value="P:apoptotic DNA fragmentation"/>
    <property type="evidence" value="ECO:0007669"/>
    <property type="project" value="TreeGrafter"/>
</dbReference>
<dbReference type="AlphaFoldDB" id="A0AAW2AWA5"/>
<comment type="similarity">
    <text evidence="1">Belongs to the DNA/RNA non-specific endonuclease family.</text>
</comment>
<sequence>MSCNFLEMFTLHPTESEGNGKTTLEKRGKNPPDVTLAHIVEDLLLFFNGFECLHEAKQEIEQKYDIKKQHGHYCWSDIKRAWGKTQRMNKKSSRREDWAHVIMVQMIKIYICNECKQNAAQEESRVASESQLTWSNTEAAPSPAEVNSTANSSNSKTKDVVLENKNKDTSVNNCEQQKKADSSRNKGEGTNHGTNKESVSNTNQSDPQTVYIRIPLSVMTGNASECMPVRVQNGSPIYKLIDRVPDLTELRKKKSYAFLYDNRTRNAAWVYEILNKSTLEKRYNPRGRPYFEADKSIHPFYQAPESSREVIAGYDKGHLAMADNHKWCQEALEDAYLLSNMAPQYESLNKGIWEKLEKQNDDTNDVRYRIRGDKAVPTHFFKVVIEENMDDTVELKCYQMPNEEIQGDKKFENYEVELESIERVSGLIFRESRCYHGEIDSVETVTWEGNGHVATSQVKISTPRTNFL</sequence>
<dbReference type="SMART" id="SM00477">
    <property type="entry name" value="NUC"/>
    <property type="match status" value="1"/>
</dbReference>
<feature type="region of interest" description="Disordered" evidence="4">
    <location>
        <begin position="129"/>
        <end position="208"/>
    </location>
</feature>
<dbReference type="InterPro" id="IPR020821">
    <property type="entry name" value="ENPP1-3/EXOG-like_nuc-like"/>
</dbReference>
<feature type="compositionally biased region" description="Basic and acidic residues" evidence="4">
    <location>
        <begin position="176"/>
        <end position="189"/>
    </location>
</feature>
<name>A0AAW2AWA5_CULAL</name>
<protein>
    <recommendedName>
        <fullName evidence="9">DNA/RNA non-specific endonuclease domain-containing protein</fullName>
    </recommendedName>
</protein>
<feature type="active site" description="Proton acceptor" evidence="2">
    <location>
        <position position="318"/>
    </location>
</feature>
<dbReference type="Proteomes" id="UP001479290">
    <property type="component" value="Unassembled WGS sequence"/>
</dbReference>
<feature type="domain" description="DNA/RNA non-specific endonuclease/pyrophosphatase/phosphodiesterase" evidence="6">
    <location>
        <begin position="252"/>
        <end position="432"/>
    </location>
</feature>